<keyword evidence="3" id="KW-0240">DNA-directed RNA polymerase</keyword>
<proteinExistence type="predicted"/>
<keyword evidence="2" id="KW-0732">Signal</keyword>
<dbReference type="STRING" id="1034346.GCA_000313565_03429"/>
<evidence type="ECO:0000313" key="5">
    <source>
        <dbReference type="Proteomes" id="UP000247612"/>
    </source>
</evidence>
<organism evidence="4 5">
    <name type="scientific">Dielma fastidiosa</name>
    <dbReference type="NCBI Taxonomy" id="1034346"/>
    <lineage>
        <taxon>Bacteria</taxon>
        <taxon>Bacillati</taxon>
        <taxon>Bacillota</taxon>
        <taxon>Erysipelotrichia</taxon>
        <taxon>Erysipelotrichales</taxon>
        <taxon>Erysipelotrichaceae</taxon>
        <taxon>Dielma</taxon>
    </lineage>
</organism>
<name>A0A2V2FKS4_9FIRM</name>
<dbReference type="RefSeq" id="WP_022939708.1">
    <property type="nucleotide sequence ID" value="NZ_BAABZA010000001.1"/>
</dbReference>
<feature type="compositionally biased region" description="Acidic residues" evidence="1">
    <location>
        <begin position="185"/>
        <end position="210"/>
    </location>
</feature>
<feature type="signal peptide" evidence="2">
    <location>
        <begin position="1"/>
        <end position="23"/>
    </location>
</feature>
<keyword evidence="3" id="KW-0804">Transcription</keyword>
<dbReference type="AlphaFoldDB" id="A0A2V2FKS4"/>
<keyword evidence="5" id="KW-1185">Reference proteome</keyword>
<feature type="chain" id="PRO_5043161612" evidence="2">
    <location>
        <begin position="24"/>
        <end position="226"/>
    </location>
</feature>
<evidence type="ECO:0000313" key="4">
    <source>
        <dbReference type="EMBL" id="PXX76924.1"/>
    </source>
</evidence>
<gene>
    <name evidence="4" type="ORF">DES51_113119</name>
    <name evidence="3" type="ORF">MQE39_08000</name>
</gene>
<dbReference type="EMBL" id="JALDAW010000011">
    <property type="protein sequence ID" value="MDY5168057.1"/>
    <property type="molecule type" value="Genomic_DNA"/>
</dbReference>
<dbReference type="GeneID" id="94439199"/>
<dbReference type="Proteomes" id="UP001276902">
    <property type="component" value="Unassembled WGS sequence"/>
</dbReference>
<sequence>MHKIITLLFCLCLIGGCAKSNNAASDTNTKYIGYVEAIINNNSTVSSEIPFDYDLSVTKDSKGQYVYEVTISNPKQAMYNVEMMVIDVSKVGSENIFPSIGVIDEEQFNLIPFQSNAQRGFYAALACNGVSDVPQFTLNVFVVYRDYSGLNETRIFFNLDAEYAADVAAPAEGKVLNEVGTDETPANDENNDENGEGDDTEDYSEDDYYEDGYYNEYGEWVEGESY</sequence>
<dbReference type="Proteomes" id="UP000247612">
    <property type="component" value="Unassembled WGS sequence"/>
</dbReference>
<evidence type="ECO:0000256" key="2">
    <source>
        <dbReference type="SAM" id="SignalP"/>
    </source>
</evidence>
<dbReference type="GO" id="GO:0000428">
    <property type="term" value="C:DNA-directed RNA polymerase complex"/>
    <property type="evidence" value="ECO:0007669"/>
    <property type="project" value="UniProtKB-KW"/>
</dbReference>
<accession>A0A2V2FKS4</accession>
<evidence type="ECO:0000256" key="1">
    <source>
        <dbReference type="SAM" id="MobiDB-lite"/>
    </source>
</evidence>
<dbReference type="PROSITE" id="PS51257">
    <property type="entry name" value="PROKAR_LIPOPROTEIN"/>
    <property type="match status" value="1"/>
</dbReference>
<dbReference type="OrthoDB" id="1647996at2"/>
<evidence type="ECO:0000313" key="3">
    <source>
        <dbReference type="EMBL" id="MDY5168057.1"/>
    </source>
</evidence>
<reference evidence="4 5" key="1">
    <citation type="submission" date="2018-05" db="EMBL/GenBank/DDBJ databases">
        <title>Genomic Encyclopedia of Type Strains, Phase IV (KMG-IV): sequencing the most valuable type-strain genomes for metagenomic binning, comparative biology and taxonomic classification.</title>
        <authorList>
            <person name="Goeker M."/>
        </authorList>
    </citation>
    <scope>NUCLEOTIDE SEQUENCE [LARGE SCALE GENOMIC DNA]</scope>
    <source>
        <strain evidence="4 5">JC118</strain>
    </source>
</reference>
<protein>
    <submittedName>
        <fullName evidence="3">RPC7 family DNA-directed RNA polymerase III subunit</fullName>
    </submittedName>
</protein>
<feature type="region of interest" description="Disordered" evidence="1">
    <location>
        <begin position="177"/>
        <end position="211"/>
    </location>
</feature>
<comment type="caution">
    <text evidence="4">The sequence shown here is derived from an EMBL/GenBank/DDBJ whole genome shotgun (WGS) entry which is preliminary data.</text>
</comment>
<reference evidence="3" key="2">
    <citation type="submission" date="2022-03" db="EMBL/GenBank/DDBJ databases">
        <title>First case of bacteraemia caused by Dielma fastidiosa in a patient hospitalised with diverticulitis.</title>
        <authorList>
            <person name="Forman-Ankjaer B."/>
            <person name="Hvid-Jensen F."/>
            <person name="Kobel C.M."/>
            <person name="Greve T."/>
        </authorList>
    </citation>
    <scope>NUCLEOTIDE SEQUENCE</scope>
    <source>
        <strain evidence="3">AUH_DF_2021</strain>
    </source>
</reference>
<dbReference type="EMBL" id="QJKH01000013">
    <property type="protein sequence ID" value="PXX76924.1"/>
    <property type="molecule type" value="Genomic_DNA"/>
</dbReference>